<name>A0A261TWR8_9BORD</name>
<dbReference type="InterPro" id="IPR004360">
    <property type="entry name" value="Glyas_Fos-R_dOase_dom"/>
</dbReference>
<organism evidence="2 3">
    <name type="scientific">Bordetella genomosp. 5</name>
    <dbReference type="NCBI Taxonomy" id="1395608"/>
    <lineage>
        <taxon>Bacteria</taxon>
        <taxon>Pseudomonadati</taxon>
        <taxon>Pseudomonadota</taxon>
        <taxon>Betaproteobacteria</taxon>
        <taxon>Burkholderiales</taxon>
        <taxon>Alcaligenaceae</taxon>
        <taxon>Bordetella</taxon>
    </lineage>
</organism>
<dbReference type="Pfam" id="PF00903">
    <property type="entry name" value="Glyoxalase"/>
    <property type="match status" value="1"/>
</dbReference>
<comment type="caution">
    <text evidence="2">The sequence shown here is derived from an EMBL/GenBank/DDBJ whole genome shotgun (WGS) entry which is preliminary data.</text>
</comment>
<accession>A0A261TWR8</accession>
<dbReference type="Proteomes" id="UP000216913">
    <property type="component" value="Unassembled WGS sequence"/>
</dbReference>
<proteinExistence type="predicted"/>
<gene>
    <name evidence="2" type="ORF">CAL25_07205</name>
</gene>
<dbReference type="PANTHER" id="PTHR33990">
    <property type="entry name" value="PROTEIN YJDN-RELATED"/>
    <property type="match status" value="1"/>
</dbReference>
<dbReference type="RefSeq" id="WP_094799248.1">
    <property type="nucleotide sequence ID" value="NZ_NEVN01000004.1"/>
</dbReference>
<dbReference type="AlphaFoldDB" id="A0A261TWR8"/>
<feature type="domain" description="Glyoxalase/fosfomycin resistance/dioxygenase" evidence="1">
    <location>
        <begin position="5"/>
        <end position="135"/>
    </location>
</feature>
<dbReference type="InterPro" id="IPR028973">
    <property type="entry name" value="PhnB-like"/>
</dbReference>
<sequence>MPQISPYLSFDGDCAEAMRFYERVLGGKLVALMTYGEGPPELQATVPVAFHGRVLHACLDLDGQTLMASDTAGEACGGPYEGQKGVSLALTYPTVSDAQRVFQALSEHGKVVMPMQRTFWAETFGMAVDQYGTSWLINGGAMS</sequence>
<dbReference type="OrthoDB" id="9795306at2"/>
<keyword evidence="3" id="KW-1185">Reference proteome</keyword>
<dbReference type="CDD" id="cd06588">
    <property type="entry name" value="PhnB_like"/>
    <property type="match status" value="1"/>
</dbReference>
<dbReference type="SUPFAM" id="SSF54593">
    <property type="entry name" value="Glyoxalase/Bleomycin resistance protein/Dihydroxybiphenyl dioxygenase"/>
    <property type="match status" value="1"/>
</dbReference>
<dbReference type="PANTHER" id="PTHR33990:SF1">
    <property type="entry name" value="PROTEIN YJDN"/>
    <property type="match status" value="1"/>
</dbReference>
<reference evidence="2 3" key="1">
    <citation type="submission" date="2017-05" db="EMBL/GenBank/DDBJ databases">
        <title>Complete and WGS of Bordetella genogroups.</title>
        <authorList>
            <person name="Spilker T."/>
            <person name="LiPuma J."/>
        </authorList>
    </citation>
    <scope>NUCLEOTIDE SEQUENCE [LARGE SCALE GENOMIC DNA]</scope>
    <source>
        <strain evidence="2 3">AU10456</strain>
    </source>
</reference>
<protein>
    <recommendedName>
        <fullName evidence="1">Glyoxalase/fosfomycin resistance/dioxygenase domain-containing protein</fullName>
    </recommendedName>
</protein>
<evidence type="ECO:0000313" key="3">
    <source>
        <dbReference type="Proteomes" id="UP000216913"/>
    </source>
</evidence>
<evidence type="ECO:0000313" key="2">
    <source>
        <dbReference type="EMBL" id="OZI53741.1"/>
    </source>
</evidence>
<dbReference type="Gene3D" id="3.10.180.10">
    <property type="entry name" value="2,3-Dihydroxybiphenyl 1,2-Dioxygenase, domain 1"/>
    <property type="match status" value="1"/>
</dbReference>
<evidence type="ECO:0000259" key="1">
    <source>
        <dbReference type="Pfam" id="PF00903"/>
    </source>
</evidence>
<dbReference type="InterPro" id="IPR029068">
    <property type="entry name" value="Glyas_Bleomycin-R_OHBP_Dase"/>
</dbReference>
<dbReference type="EMBL" id="NEVP01000004">
    <property type="protein sequence ID" value="OZI53741.1"/>
    <property type="molecule type" value="Genomic_DNA"/>
</dbReference>